<evidence type="ECO:0000256" key="1">
    <source>
        <dbReference type="SAM" id="Phobius"/>
    </source>
</evidence>
<reference evidence="2" key="2">
    <citation type="submission" date="2021-04" db="EMBL/GenBank/DDBJ databases">
        <authorList>
            <person name="Gilroy R."/>
        </authorList>
    </citation>
    <scope>NUCLEOTIDE SEQUENCE</scope>
    <source>
        <strain evidence="2">421</strain>
    </source>
</reference>
<feature type="transmembrane region" description="Helical" evidence="1">
    <location>
        <begin position="12"/>
        <end position="35"/>
    </location>
</feature>
<organism evidence="2 3">
    <name type="scientific">Candidatus Eubacterium faecipullorum</name>
    <dbReference type="NCBI Taxonomy" id="2838571"/>
    <lineage>
        <taxon>Bacteria</taxon>
        <taxon>Bacillati</taxon>
        <taxon>Bacillota</taxon>
        <taxon>Clostridia</taxon>
        <taxon>Eubacteriales</taxon>
        <taxon>Eubacteriaceae</taxon>
        <taxon>Eubacterium</taxon>
    </lineage>
</organism>
<dbReference type="EMBL" id="DXGE01000006">
    <property type="protein sequence ID" value="HIW85117.1"/>
    <property type="molecule type" value="Genomic_DNA"/>
</dbReference>
<protein>
    <submittedName>
        <fullName evidence="2">Uncharacterized protein</fullName>
    </submittedName>
</protein>
<evidence type="ECO:0000313" key="2">
    <source>
        <dbReference type="EMBL" id="HIW85117.1"/>
    </source>
</evidence>
<keyword evidence="1" id="KW-1133">Transmembrane helix</keyword>
<name>A0A9D1REC4_9FIRM</name>
<keyword evidence="1" id="KW-0472">Membrane</keyword>
<gene>
    <name evidence="2" type="ORF">IAA48_01335</name>
</gene>
<comment type="caution">
    <text evidence="2">The sequence shown here is derived from an EMBL/GenBank/DDBJ whole genome shotgun (WGS) entry which is preliminary data.</text>
</comment>
<accession>A0A9D1REC4</accession>
<dbReference type="AlphaFoldDB" id="A0A9D1REC4"/>
<evidence type="ECO:0000313" key="3">
    <source>
        <dbReference type="Proteomes" id="UP000824205"/>
    </source>
</evidence>
<keyword evidence="1" id="KW-0812">Transmembrane</keyword>
<dbReference type="Proteomes" id="UP000824205">
    <property type="component" value="Unassembled WGS sequence"/>
</dbReference>
<reference evidence="2" key="1">
    <citation type="journal article" date="2021" name="PeerJ">
        <title>Extensive microbial diversity within the chicken gut microbiome revealed by metagenomics and culture.</title>
        <authorList>
            <person name="Gilroy R."/>
            <person name="Ravi A."/>
            <person name="Getino M."/>
            <person name="Pursley I."/>
            <person name="Horton D.L."/>
            <person name="Alikhan N.F."/>
            <person name="Baker D."/>
            <person name="Gharbi K."/>
            <person name="Hall N."/>
            <person name="Watson M."/>
            <person name="Adriaenssens E.M."/>
            <person name="Foster-Nyarko E."/>
            <person name="Jarju S."/>
            <person name="Secka A."/>
            <person name="Antonio M."/>
            <person name="Oren A."/>
            <person name="Chaudhuri R.R."/>
            <person name="La Ragione R."/>
            <person name="Hildebrand F."/>
            <person name="Pallen M.J."/>
        </authorList>
    </citation>
    <scope>NUCLEOTIDE SEQUENCE</scope>
    <source>
        <strain evidence="2">421</strain>
    </source>
</reference>
<sequence length="322" mass="35856">MAENKTKKGFNYKLYAAVAVLLVAVVLVVTTGYAFKSRYIQFDPEKTAVNYADTVLQRGDGYNAYNYTMAAKSEKYGDFIRIYYMYPLIYPGYEAGMSDEEFDAIQDNGYNNEKYQSDATLNDDGTLAGQLADRMYPYFVELINTYGWDDYDSIYTNYFARLVEERKAVFGDDYLDDEVMFTAFESNVSSYGNAVTGTEEVLGEDEKTVIQEKSIGLYQELYGEDYAITTAAVSTQEIADIDSYKAALDPEVLETYGITADDISAAQCVTVQGTLADGTVVASLDVYVVQIGNTWYVDNTTTVTNPIYAELLSGITAEAELV</sequence>
<proteinExistence type="predicted"/>